<dbReference type="GO" id="GO:0016020">
    <property type="term" value="C:membrane"/>
    <property type="evidence" value="ECO:0007669"/>
    <property type="project" value="UniProtKB-SubCell"/>
</dbReference>
<dbReference type="SUPFAM" id="SSF101576">
    <property type="entry name" value="Supernatant protein factor (SPF), C-terminal domain"/>
    <property type="match status" value="1"/>
</dbReference>
<dbReference type="AlphaFoldDB" id="A0A9P6FZB7"/>
<evidence type="ECO:0000313" key="12">
    <source>
        <dbReference type="EMBL" id="KAF9584602.1"/>
    </source>
</evidence>
<keyword evidence="13" id="KW-1185">Reference proteome</keyword>
<accession>A0A9P6FZB7</accession>
<evidence type="ECO:0000256" key="9">
    <source>
        <dbReference type="SAM" id="Phobius"/>
    </source>
</evidence>
<evidence type="ECO:0000256" key="10">
    <source>
        <dbReference type="SAM" id="SignalP"/>
    </source>
</evidence>
<dbReference type="Proteomes" id="UP000780801">
    <property type="component" value="Unassembled WGS sequence"/>
</dbReference>
<keyword evidence="3 8" id="KW-0812">Transmembrane</keyword>
<evidence type="ECO:0000256" key="2">
    <source>
        <dbReference type="ARBA" id="ARBA00007104"/>
    </source>
</evidence>
<name>A0A9P6FZB7_9FUNG</name>
<feature type="signal peptide" evidence="10">
    <location>
        <begin position="1"/>
        <end position="21"/>
    </location>
</feature>
<evidence type="ECO:0000256" key="7">
    <source>
        <dbReference type="ARBA" id="ARBA00037847"/>
    </source>
</evidence>
<evidence type="ECO:0000256" key="5">
    <source>
        <dbReference type="ARBA" id="ARBA00022989"/>
    </source>
</evidence>
<dbReference type="EMBL" id="JAABOA010000374">
    <property type="protein sequence ID" value="KAF9584602.1"/>
    <property type="molecule type" value="Genomic_DNA"/>
</dbReference>
<feature type="chain" id="PRO_5040515751" evidence="10">
    <location>
        <begin position="22"/>
        <end position="211"/>
    </location>
</feature>
<dbReference type="PANTHER" id="PTHR22811">
    <property type="entry name" value="TRANSMEMBRANE EMP24 DOMAIN-CONTAINING PROTEIN"/>
    <property type="match status" value="1"/>
</dbReference>
<dbReference type="GO" id="GO:0012505">
    <property type="term" value="C:endomembrane system"/>
    <property type="evidence" value="ECO:0007669"/>
    <property type="project" value="UniProtKB-SubCell"/>
</dbReference>
<dbReference type="InterPro" id="IPR009038">
    <property type="entry name" value="GOLD_dom"/>
</dbReference>
<proteinExistence type="inferred from homology"/>
<dbReference type="Pfam" id="PF01105">
    <property type="entry name" value="EMP24_GP25L"/>
    <property type="match status" value="1"/>
</dbReference>
<dbReference type="SMART" id="SM01190">
    <property type="entry name" value="EMP24_GP25L"/>
    <property type="match status" value="1"/>
</dbReference>
<keyword evidence="4 10" id="KW-0732">Signal</keyword>
<comment type="similarity">
    <text evidence="2 8">Belongs to the EMP24/GP25L family.</text>
</comment>
<evidence type="ECO:0000313" key="13">
    <source>
        <dbReference type="Proteomes" id="UP000780801"/>
    </source>
</evidence>
<dbReference type="InterPro" id="IPR015720">
    <property type="entry name" value="Emp24-like"/>
</dbReference>
<evidence type="ECO:0000256" key="3">
    <source>
        <dbReference type="ARBA" id="ARBA00022692"/>
    </source>
</evidence>
<evidence type="ECO:0000256" key="8">
    <source>
        <dbReference type="RuleBase" id="RU003827"/>
    </source>
</evidence>
<evidence type="ECO:0000256" key="6">
    <source>
        <dbReference type="ARBA" id="ARBA00023136"/>
    </source>
</evidence>
<feature type="transmembrane region" description="Helical" evidence="9">
    <location>
        <begin position="179"/>
        <end position="201"/>
    </location>
</feature>
<gene>
    <name evidence="12" type="primary">EMP24_2</name>
    <name evidence="12" type="ORF">BGW38_005886</name>
</gene>
<dbReference type="OrthoDB" id="62956at2759"/>
<keyword evidence="6 9" id="KW-0472">Membrane</keyword>
<sequence>MLGKLAILLATLLVTLQLTAAFNLVVPAQERRCFFEDLEKEDNIHVSFQVGEGGHLDIDFWVSDPNGIFVEDVKKSASASFLHVAKMNGKYEYCFSNVFSTITEKSVGFNFQAVRNSAWQNDEIYPLLCIPCLSHPADPLEKEIRELAAGIEEIRNEQEYTLARERTHRNTAESTNSRVVWWSLFQTGILFLICVFQITYLKRFFEVKRVV</sequence>
<evidence type="ECO:0000256" key="1">
    <source>
        <dbReference type="ARBA" id="ARBA00004479"/>
    </source>
</evidence>
<evidence type="ECO:0000259" key="11">
    <source>
        <dbReference type="PROSITE" id="PS50866"/>
    </source>
</evidence>
<keyword evidence="5 9" id="KW-1133">Transmembrane helix</keyword>
<reference evidence="12" key="1">
    <citation type="journal article" date="2020" name="Fungal Divers.">
        <title>Resolving the Mortierellaceae phylogeny through synthesis of multi-gene phylogenetics and phylogenomics.</title>
        <authorList>
            <person name="Vandepol N."/>
            <person name="Liber J."/>
            <person name="Desiro A."/>
            <person name="Na H."/>
            <person name="Kennedy M."/>
            <person name="Barry K."/>
            <person name="Grigoriev I.V."/>
            <person name="Miller A.N."/>
            <person name="O'Donnell K."/>
            <person name="Stajich J.E."/>
            <person name="Bonito G."/>
        </authorList>
    </citation>
    <scope>NUCLEOTIDE SEQUENCE</scope>
    <source>
        <strain evidence="12">KOD1015</strain>
    </source>
</reference>
<comment type="subcellular location">
    <subcellularLocation>
        <location evidence="7">Endomembrane system</location>
        <topology evidence="7">Single-pass membrane protein</topology>
    </subcellularLocation>
    <subcellularLocation>
        <location evidence="1 8">Membrane</location>
        <topology evidence="1 8">Single-pass type I membrane protein</topology>
    </subcellularLocation>
</comment>
<comment type="caution">
    <text evidence="12">The sequence shown here is derived from an EMBL/GenBank/DDBJ whole genome shotgun (WGS) entry which is preliminary data.</text>
</comment>
<dbReference type="PROSITE" id="PS50866">
    <property type="entry name" value="GOLD"/>
    <property type="match status" value="1"/>
</dbReference>
<feature type="domain" description="GOLD" evidence="11">
    <location>
        <begin position="31"/>
        <end position="113"/>
    </location>
</feature>
<evidence type="ECO:0000256" key="4">
    <source>
        <dbReference type="ARBA" id="ARBA00022729"/>
    </source>
</evidence>
<organism evidence="12 13">
    <name type="scientific">Lunasporangiospora selenospora</name>
    <dbReference type="NCBI Taxonomy" id="979761"/>
    <lineage>
        <taxon>Eukaryota</taxon>
        <taxon>Fungi</taxon>
        <taxon>Fungi incertae sedis</taxon>
        <taxon>Mucoromycota</taxon>
        <taxon>Mortierellomycotina</taxon>
        <taxon>Mortierellomycetes</taxon>
        <taxon>Mortierellales</taxon>
        <taxon>Mortierellaceae</taxon>
        <taxon>Lunasporangiospora</taxon>
    </lineage>
</organism>
<protein>
    <submittedName>
        <fullName evidence="12">P24 complex component</fullName>
    </submittedName>
</protein>
<dbReference type="InterPro" id="IPR036598">
    <property type="entry name" value="GOLD_dom_sf"/>
</dbReference>